<feature type="domain" description="RanBP2-type" evidence="4">
    <location>
        <begin position="72"/>
        <end position="100"/>
    </location>
</feature>
<name>Q5QUG8_IDILO</name>
<dbReference type="AlphaFoldDB" id="Q5QUG8"/>
<keyword evidence="3" id="KW-0862">Zinc</keyword>
<evidence type="ECO:0000256" key="3">
    <source>
        <dbReference type="ARBA" id="ARBA00022833"/>
    </source>
</evidence>
<evidence type="ECO:0000256" key="2">
    <source>
        <dbReference type="ARBA" id="ARBA00022771"/>
    </source>
</evidence>
<reference evidence="5 6" key="1">
    <citation type="journal article" date="2004" name="Proc. Natl. Acad. Sci. U.S.A.">
        <title>Genome sequence of the deep-sea gamma-proteobacterium Idiomarina loihiensis reveals amino acid fermentation as a source of carbon and energy.</title>
        <authorList>
            <person name="Hou S."/>
            <person name="Saw J.H."/>
            <person name="Lee K.S."/>
            <person name="Freitas T.A."/>
            <person name="Belisle C."/>
            <person name="Kawarabayasi Y."/>
            <person name="Donachie S.P."/>
            <person name="Pikina A."/>
            <person name="Galperin M.Y."/>
            <person name="Koonin E.V."/>
            <person name="Makarova K.S."/>
            <person name="Omelchenko M.V."/>
            <person name="Sorokin A."/>
            <person name="Wolf Y.I."/>
            <person name="Li Q.X."/>
            <person name="Keum Y.S."/>
            <person name="Campbell S."/>
            <person name="Denery J."/>
            <person name="Aizawa S."/>
            <person name="Shibata S."/>
            <person name="Malahoff A."/>
            <person name="Alam M."/>
        </authorList>
    </citation>
    <scope>NUCLEOTIDE SEQUENCE [LARGE SCALE GENOMIC DNA]</scope>
    <source>
        <strain evidence="6">ATCC BAA-735 / DSM 15497 / L2-TR</strain>
    </source>
</reference>
<dbReference type="InterPro" id="IPR001876">
    <property type="entry name" value="Znf_RanBP2"/>
</dbReference>
<dbReference type="RefSeq" id="WP_011234009.1">
    <property type="nucleotide sequence ID" value="NC_006512.1"/>
</dbReference>
<keyword evidence="6" id="KW-1185">Reference proteome</keyword>
<dbReference type="DNASU" id="3174464"/>
<dbReference type="PROSITE" id="PS01358">
    <property type="entry name" value="ZF_RANBP2_1"/>
    <property type="match status" value="1"/>
</dbReference>
<accession>Q5QUG8</accession>
<protein>
    <submittedName>
        <fullName evidence="5">Uncharacterized conserved protein containing predicted Zn-ribbon like domain</fullName>
    </submittedName>
</protein>
<proteinExistence type="predicted"/>
<dbReference type="GO" id="GO:0008270">
    <property type="term" value="F:zinc ion binding"/>
    <property type="evidence" value="ECO:0007669"/>
    <property type="project" value="UniProtKB-KW"/>
</dbReference>
<keyword evidence="1" id="KW-0479">Metal-binding</keyword>
<gene>
    <name evidence="5" type="ordered locus">IL0757</name>
</gene>
<evidence type="ECO:0000313" key="6">
    <source>
        <dbReference type="Proteomes" id="UP000001171"/>
    </source>
</evidence>
<dbReference type="SMR" id="Q5QUG8"/>
<dbReference type="InterPro" id="IPR018551">
    <property type="entry name" value="DUF2007"/>
</dbReference>
<dbReference type="HOGENOM" id="CLU_155686_0_0_6"/>
<dbReference type="Proteomes" id="UP000001171">
    <property type="component" value="Chromosome"/>
</dbReference>
<evidence type="ECO:0000259" key="4">
    <source>
        <dbReference type="PROSITE" id="PS50199"/>
    </source>
</evidence>
<dbReference type="EMBL" id="AE017340">
    <property type="protein sequence ID" value="AAV81598.1"/>
    <property type="molecule type" value="Genomic_DNA"/>
</dbReference>
<dbReference type="Pfam" id="PF09413">
    <property type="entry name" value="DUF2007"/>
    <property type="match status" value="1"/>
</dbReference>
<organism evidence="5 6">
    <name type="scientific">Idiomarina loihiensis (strain ATCC BAA-735 / DSM 15497 / L2-TR)</name>
    <dbReference type="NCBI Taxonomy" id="283942"/>
    <lineage>
        <taxon>Bacteria</taxon>
        <taxon>Pseudomonadati</taxon>
        <taxon>Pseudomonadota</taxon>
        <taxon>Gammaproteobacteria</taxon>
        <taxon>Alteromonadales</taxon>
        <taxon>Idiomarinaceae</taxon>
        <taxon>Idiomarina</taxon>
    </lineage>
</organism>
<dbReference type="OrthoDB" id="9814654at2"/>
<dbReference type="eggNOG" id="ENOG5032Y5P">
    <property type="taxonomic scope" value="Bacteria"/>
</dbReference>
<keyword evidence="2" id="KW-0863">Zinc-finger</keyword>
<evidence type="ECO:0000313" key="5">
    <source>
        <dbReference type="EMBL" id="AAV81598.1"/>
    </source>
</evidence>
<dbReference type="GeneID" id="41335911"/>
<dbReference type="KEGG" id="ilo:IL0757"/>
<evidence type="ECO:0000256" key="1">
    <source>
        <dbReference type="ARBA" id="ARBA00022723"/>
    </source>
</evidence>
<sequence length="100" mass="11171">MKLIYTHENKLLVENARNLLQMEGIETVMKNEFSSGAAGDLAPLDTWPELWLVDDTQLAVAKTLIENMEEQANGPDWRCNNCQEINGAAFEVCWSCGNPA</sequence>
<dbReference type="STRING" id="283942.IL0757"/>
<dbReference type="PROSITE" id="PS50199">
    <property type="entry name" value="ZF_RANBP2_2"/>
    <property type="match status" value="1"/>
</dbReference>